<protein>
    <submittedName>
        <fullName evidence="2">Uncharacterized protein</fullName>
    </submittedName>
</protein>
<gene>
    <name evidence="2" type="ORF">CCMP2556_LOCUS32860</name>
</gene>
<name>A0ABP0NWN7_9DINO</name>
<keyword evidence="3" id="KW-1185">Reference proteome</keyword>
<evidence type="ECO:0000313" key="3">
    <source>
        <dbReference type="Proteomes" id="UP001642484"/>
    </source>
</evidence>
<organism evidence="2 3">
    <name type="scientific">Durusdinium trenchii</name>
    <dbReference type="NCBI Taxonomy" id="1381693"/>
    <lineage>
        <taxon>Eukaryota</taxon>
        <taxon>Sar</taxon>
        <taxon>Alveolata</taxon>
        <taxon>Dinophyceae</taxon>
        <taxon>Suessiales</taxon>
        <taxon>Symbiodiniaceae</taxon>
        <taxon>Durusdinium</taxon>
    </lineage>
</organism>
<dbReference type="Proteomes" id="UP001642484">
    <property type="component" value="Unassembled WGS sequence"/>
</dbReference>
<evidence type="ECO:0000313" key="2">
    <source>
        <dbReference type="EMBL" id="CAK9066860.1"/>
    </source>
</evidence>
<feature type="compositionally biased region" description="Gly residues" evidence="1">
    <location>
        <begin position="19"/>
        <end position="30"/>
    </location>
</feature>
<feature type="region of interest" description="Disordered" evidence="1">
    <location>
        <begin position="1"/>
        <end position="30"/>
    </location>
</feature>
<proteinExistence type="predicted"/>
<dbReference type="EMBL" id="CAXAMN010022140">
    <property type="protein sequence ID" value="CAK9066860.1"/>
    <property type="molecule type" value="Genomic_DNA"/>
</dbReference>
<reference evidence="2 3" key="1">
    <citation type="submission" date="2024-02" db="EMBL/GenBank/DDBJ databases">
        <authorList>
            <person name="Chen Y."/>
            <person name="Shah S."/>
            <person name="Dougan E. K."/>
            <person name="Thang M."/>
            <person name="Chan C."/>
        </authorList>
    </citation>
    <scope>NUCLEOTIDE SEQUENCE [LARGE SCALE GENOMIC DNA]</scope>
</reference>
<accession>A0ABP0NWN7</accession>
<sequence length="112" mass="12403">MEAGAAKGEDETRRVGTGTHRGGTAGGGGKWWVQGRLPRLNKMRITLADERWSSPNRQWLTKKGRRRLEPIVSDDTGLGEAQEILAKDLMRELMAPRSVGRLAGADLSRHTR</sequence>
<comment type="caution">
    <text evidence="2">The sequence shown here is derived from an EMBL/GenBank/DDBJ whole genome shotgun (WGS) entry which is preliminary data.</text>
</comment>
<evidence type="ECO:0000256" key="1">
    <source>
        <dbReference type="SAM" id="MobiDB-lite"/>
    </source>
</evidence>